<dbReference type="Proteomes" id="UP000613840">
    <property type="component" value="Unassembled WGS sequence"/>
</dbReference>
<feature type="compositionally biased region" description="Basic and acidic residues" evidence="1">
    <location>
        <begin position="15"/>
        <end position="30"/>
    </location>
</feature>
<reference evidence="3" key="1">
    <citation type="journal article" date="2014" name="Int. J. Syst. Evol. Microbiol.">
        <title>Complete genome sequence of Corynebacterium casei LMG S-19264T (=DSM 44701T), isolated from a smear-ripened cheese.</title>
        <authorList>
            <consortium name="US DOE Joint Genome Institute (JGI-PGF)"/>
            <person name="Walter F."/>
            <person name="Albersmeier A."/>
            <person name="Kalinowski J."/>
            <person name="Ruckert C."/>
        </authorList>
    </citation>
    <scope>NUCLEOTIDE SEQUENCE</scope>
    <source>
        <strain evidence="3">CGMCC 4.7306</strain>
    </source>
</reference>
<dbReference type="RefSeq" id="WP_188895532.1">
    <property type="nucleotide sequence ID" value="NZ_BMMZ01000005.1"/>
</dbReference>
<evidence type="ECO:0000313" key="4">
    <source>
        <dbReference type="Proteomes" id="UP000613840"/>
    </source>
</evidence>
<accession>A0A917W574</accession>
<feature type="domain" description="DnaJ homologue subfamily C member 28 conserved" evidence="2">
    <location>
        <begin position="19"/>
        <end position="82"/>
    </location>
</feature>
<protein>
    <submittedName>
        <fullName evidence="3">DUF1992 domain-containing protein</fullName>
    </submittedName>
</protein>
<organism evidence="3 4">
    <name type="scientific">Microlunatus endophyticus</name>
    <dbReference type="NCBI Taxonomy" id="1716077"/>
    <lineage>
        <taxon>Bacteria</taxon>
        <taxon>Bacillati</taxon>
        <taxon>Actinomycetota</taxon>
        <taxon>Actinomycetes</taxon>
        <taxon>Propionibacteriales</taxon>
        <taxon>Propionibacteriaceae</taxon>
        <taxon>Microlunatus</taxon>
    </lineage>
</organism>
<evidence type="ECO:0000259" key="2">
    <source>
        <dbReference type="Pfam" id="PF09350"/>
    </source>
</evidence>
<gene>
    <name evidence="3" type="ORF">GCM10011575_23190</name>
</gene>
<dbReference type="AlphaFoldDB" id="A0A917W574"/>
<dbReference type="Pfam" id="PF09350">
    <property type="entry name" value="DJC28_CD"/>
    <property type="match status" value="1"/>
</dbReference>
<evidence type="ECO:0000256" key="1">
    <source>
        <dbReference type="SAM" id="MobiDB-lite"/>
    </source>
</evidence>
<proteinExistence type="predicted"/>
<dbReference type="EMBL" id="BMMZ01000005">
    <property type="protein sequence ID" value="GGL64084.1"/>
    <property type="molecule type" value="Genomic_DNA"/>
</dbReference>
<name>A0A917W574_9ACTN</name>
<evidence type="ECO:0000313" key="3">
    <source>
        <dbReference type="EMBL" id="GGL64084.1"/>
    </source>
</evidence>
<feature type="region of interest" description="Disordered" evidence="1">
    <location>
        <begin position="1"/>
        <end position="46"/>
    </location>
</feature>
<dbReference type="InterPro" id="IPR018961">
    <property type="entry name" value="DnaJ_homolog_subfam-C_membr-28"/>
</dbReference>
<comment type="caution">
    <text evidence="3">The sequence shown here is derived from an EMBL/GenBank/DDBJ whole genome shotgun (WGS) entry which is preliminary data.</text>
</comment>
<reference evidence="3" key="2">
    <citation type="submission" date="2020-09" db="EMBL/GenBank/DDBJ databases">
        <authorList>
            <person name="Sun Q."/>
            <person name="Zhou Y."/>
        </authorList>
    </citation>
    <scope>NUCLEOTIDE SEQUENCE</scope>
    <source>
        <strain evidence="3">CGMCC 4.7306</strain>
    </source>
</reference>
<keyword evidence="4" id="KW-1185">Reference proteome</keyword>
<sequence>MSENPAGRKPGQRNESVHDRLIREAQERGGFDNLKGAGKPLRHLTGPGARDWVTQWVQREDLSGVLPPELALRKEAEKIVDTCADLPTEAEVRSVVDELNRRIREMRLRPPSGHYRGPDSFLRTVSADRVVGEWRERRAGR</sequence>